<dbReference type="SMART" id="SM00271">
    <property type="entry name" value="DnaJ"/>
    <property type="match status" value="1"/>
</dbReference>
<dbReference type="GO" id="GO:0051087">
    <property type="term" value="F:protein-folding chaperone binding"/>
    <property type="evidence" value="ECO:0007669"/>
    <property type="project" value="InterPro"/>
</dbReference>
<dbReference type="InterPro" id="IPR036386">
    <property type="entry name" value="HscB_C_sf"/>
</dbReference>
<dbReference type="InterPro" id="IPR036869">
    <property type="entry name" value="J_dom_sf"/>
</dbReference>
<comment type="function">
    <text evidence="4">Co-chaperone involved in the maturation of iron-sulfur cluster-containing proteins. Seems to help targeting proteins to be folded toward HscA.</text>
</comment>
<keyword evidence="3" id="KW-0143">Chaperone</keyword>
<comment type="subunit">
    <text evidence="5">Interacts with HscA and stimulates its ATPase activity. Interacts with IscU.</text>
</comment>
<comment type="similarity">
    <text evidence="1">Belongs to the HscB family.</text>
</comment>
<gene>
    <name evidence="8" type="primary">hscB</name>
    <name evidence="8" type="ORF">BUANCORI2928_473</name>
</gene>
<evidence type="ECO:0000256" key="5">
    <source>
        <dbReference type="ARBA" id="ARBA00025986"/>
    </source>
</evidence>
<dbReference type="Pfam" id="PF07743">
    <property type="entry name" value="HSCB_C"/>
    <property type="match status" value="1"/>
</dbReference>
<proteinExistence type="inferred from homology"/>
<dbReference type="InterPro" id="IPR004640">
    <property type="entry name" value="HscB"/>
</dbReference>
<evidence type="ECO:0000313" key="8">
    <source>
        <dbReference type="EMBL" id="CAL4044050.1"/>
    </source>
</evidence>
<feature type="domain" description="J" evidence="7">
    <location>
        <begin position="2"/>
        <end position="92"/>
    </location>
</feature>
<name>A0AAT9IIW3_9GAMM</name>
<dbReference type="GO" id="GO:1990230">
    <property type="term" value="C:iron-sulfur cluster transfer complex"/>
    <property type="evidence" value="ECO:0007669"/>
    <property type="project" value="TreeGrafter"/>
</dbReference>
<dbReference type="InterPro" id="IPR001623">
    <property type="entry name" value="DnaJ_domain"/>
</dbReference>
<dbReference type="SUPFAM" id="SSF47144">
    <property type="entry name" value="HSC20 (HSCB), C-terminal oligomerisation domain"/>
    <property type="match status" value="1"/>
</dbReference>
<dbReference type="GO" id="GO:0044571">
    <property type="term" value="P:[2Fe-2S] cluster assembly"/>
    <property type="evidence" value="ECO:0007669"/>
    <property type="project" value="InterPro"/>
</dbReference>
<dbReference type="NCBIfam" id="TIGR00714">
    <property type="entry name" value="hscB"/>
    <property type="match status" value="1"/>
</dbReference>
<dbReference type="Gene3D" id="1.10.287.110">
    <property type="entry name" value="DnaJ domain"/>
    <property type="match status" value="1"/>
</dbReference>
<evidence type="ECO:0000256" key="1">
    <source>
        <dbReference type="ARBA" id="ARBA00010476"/>
    </source>
</evidence>
<dbReference type="GO" id="GO:0051259">
    <property type="term" value="P:protein complex oligomerization"/>
    <property type="evidence" value="ECO:0007669"/>
    <property type="project" value="InterPro"/>
</dbReference>
<evidence type="ECO:0000256" key="2">
    <source>
        <dbReference type="ARBA" id="ARBA00017570"/>
    </source>
</evidence>
<dbReference type="GO" id="GO:0001671">
    <property type="term" value="F:ATPase activator activity"/>
    <property type="evidence" value="ECO:0007669"/>
    <property type="project" value="InterPro"/>
</dbReference>
<dbReference type="RefSeq" id="WP_367680986.1">
    <property type="nucleotide sequence ID" value="NZ_OZ060371.1"/>
</dbReference>
<dbReference type="PANTHER" id="PTHR14021:SF15">
    <property type="entry name" value="IRON-SULFUR CLUSTER CO-CHAPERONE PROTEIN HSCB"/>
    <property type="match status" value="1"/>
</dbReference>
<evidence type="ECO:0000256" key="6">
    <source>
        <dbReference type="ARBA" id="ARBA00030734"/>
    </source>
</evidence>
<protein>
    <recommendedName>
        <fullName evidence="2">Co-chaperone protein HscB</fullName>
    </recommendedName>
    <alternativeName>
        <fullName evidence="6">Hsc20</fullName>
    </alternativeName>
</protein>
<sequence>MNYFVLFNLPEKFEINLKNLTRHFYKLQKQFHPDLSMNNSKNTKKNFLNKSMCINVGYKILRNPIQRSEHLLSINGITTLSSKYKKKYNNFLKIQFSLYEQLDKILKKKNKQKIHDFYVKINNFELDNMRKLKVYLNQKLWKIAIYTTLKLKFFENLKTKIKH</sequence>
<dbReference type="EMBL" id="OZ060371">
    <property type="protein sequence ID" value="CAL4044050.1"/>
    <property type="molecule type" value="Genomic_DNA"/>
</dbReference>
<evidence type="ECO:0000256" key="3">
    <source>
        <dbReference type="ARBA" id="ARBA00023186"/>
    </source>
</evidence>
<dbReference type="InterPro" id="IPR009073">
    <property type="entry name" value="HscB_oligo_C"/>
</dbReference>
<organism evidence="8">
    <name type="scientific">Buchnera aphidicola</name>
    <name type="common">Anoecia corni</name>
    <dbReference type="NCBI Taxonomy" id="2994477"/>
    <lineage>
        <taxon>Bacteria</taxon>
        <taxon>Pseudomonadati</taxon>
        <taxon>Pseudomonadota</taxon>
        <taxon>Gammaproteobacteria</taxon>
        <taxon>Enterobacterales</taxon>
        <taxon>Erwiniaceae</taxon>
        <taxon>Buchnera</taxon>
    </lineage>
</organism>
<reference evidence="8" key="1">
    <citation type="submission" date="2024-06" db="EMBL/GenBank/DDBJ databases">
        <authorList>
            <person name="Manzano-Marin A."/>
            <person name="Manzano-Marin A."/>
            <person name="Alejandro Manzano Marin A."/>
        </authorList>
    </citation>
    <scope>NUCLEOTIDE SEQUENCE</scope>
    <source>
        <strain evidence="8">Ancorni-2928</strain>
    </source>
</reference>
<evidence type="ECO:0000259" key="7">
    <source>
        <dbReference type="PROSITE" id="PS50076"/>
    </source>
</evidence>
<evidence type="ECO:0000256" key="4">
    <source>
        <dbReference type="ARBA" id="ARBA00025596"/>
    </source>
</evidence>
<dbReference type="PANTHER" id="PTHR14021">
    <property type="entry name" value="IRON-SULFUR CLUSTER CO-CHAPERONE PROTEIN HSCB"/>
    <property type="match status" value="1"/>
</dbReference>
<dbReference type="AlphaFoldDB" id="A0AAT9IIW3"/>
<accession>A0AAT9IIW3</accession>
<dbReference type="PROSITE" id="PS50076">
    <property type="entry name" value="DNAJ_2"/>
    <property type="match status" value="1"/>
</dbReference>
<dbReference type="Gene3D" id="1.20.1280.20">
    <property type="entry name" value="HscB, C-terminal domain"/>
    <property type="match status" value="1"/>
</dbReference>
<dbReference type="SUPFAM" id="SSF46565">
    <property type="entry name" value="Chaperone J-domain"/>
    <property type="match status" value="1"/>
</dbReference>